<accession>A0ABW5V7I6</accession>
<dbReference type="Proteomes" id="UP001597502">
    <property type="component" value="Unassembled WGS sequence"/>
</dbReference>
<evidence type="ECO:0000313" key="2">
    <source>
        <dbReference type="Proteomes" id="UP001597502"/>
    </source>
</evidence>
<evidence type="ECO:0000313" key="1">
    <source>
        <dbReference type="EMBL" id="MFD2761406.1"/>
    </source>
</evidence>
<dbReference type="RefSeq" id="WP_382393857.1">
    <property type="nucleotide sequence ID" value="NZ_JBHUNA010000021.1"/>
</dbReference>
<protein>
    <submittedName>
        <fullName evidence="1">Anti-sigma-F factor Fin</fullName>
    </submittedName>
</protein>
<organism evidence="1 2">
    <name type="scientific">Lentibacillus juripiscarius</name>
    <dbReference type="NCBI Taxonomy" id="257446"/>
    <lineage>
        <taxon>Bacteria</taxon>
        <taxon>Bacillati</taxon>
        <taxon>Bacillota</taxon>
        <taxon>Bacilli</taxon>
        <taxon>Bacillales</taxon>
        <taxon>Bacillaceae</taxon>
        <taxon>Lentibacillus</taxon>
    </lineage>
</organism>
<gene>
    <name evidence="1" type="ORF">ACFSUO_10545</name>
</gene>
<dbReference type="Pfam" id="PF10955">
    <property type="entry name" value="Fin"/>
    <property type="match status" value="1"/>
</dbReference>
<dbReference type="InterPro" id="IPR020115">
    <property type="entry name" value="Fin"/>
</dbReference>
<keyword evidence="2" id="KW-1185">Reference proteome</keyword>
<comment type="caution">
    <text evidence="1">The sequence shown here is derived from an EMBL/GenBank/DDBJ whole genome shotgun (WGS) entry which is preliminary data.</text>
</comment>
<reference evidence="2" key="1">
    <citation type="journal article" date="2019" name="Int. J. Syst. Evol. Microbiol.">
        <title>The Global Catalogue of Microorganisms (GCM) 10K type strain sequencing project: providing services to taxonomists for standard genome sequencing and annotation.</title>
        <authorList>
            <consortium name="The Broad Institute Genomics Platform"/>
            <consortium name="The Broad Institute Genome Sequencing Center for Infectious Disease"/>
            <person name="Wu L."/>
            <person name="Ma J."/>
        </authorList>
    </citation>
    <scope>NUCLEOTIDE SEQUENCE [LARGE SCALE GENOMIC DNA]</scope>
    <source>
        <strain evidence="2">TISTR 1535</strain>
    </source>
</reference>
<sequence>MPIIYQCRHCGHKIGQLDQQMVDASMLGLDQLSVEDRQDMVNYQENGDIQIKSICESCEESLGKNPQYHELDHFIQ</sequence>
<proteinExistence type="predicted"/>
<dbReference type="EMBL" id="JBHUNA010000021">
    <property type="protein sequence ID" value="MFD2761406.1"/>
    <property type="molecule type" value="Genomic_DNA"/>
</dbReference>
<name>A0ABW5V7I6_9BACI</name>